<keyword evidence="2" id="KW-1185">Reference proteome</keyword>
<sequence length="386" mass="44958">MNLPFKTPAISGMLSVVWLFLSVALNAQEYDKQERVDCNQLRQYIFSWQFIDQCGMQVRGGSSRGADVTLAEEPHPDWLALQEPGIKDFQLDRRAILAMAGPYRTTFDFLEIVGYRPDFKPAAPYQSWGTEYVYVIADTGDFISLQHIMVMMYKEEDGTVSEPLVMKHWRQDWQYEKRDILVYAGNSEREHQKYSAGKSRGTWAQAVYQVDDSPRYEAIGRWRHLPNFSTWESEETWRPLPRRESSVRDDYDVLIGTNSHTITPAGWVHEQENYKTRLNAQGQPEGDAPYLAKEIGVNRYERIKDFDFAAGDRYWQRTASFWADVRESWREIIDSNKRFTLKKSVDGVPLFSPLFAYAQEVYDTDDYEAAEGKAFIENTLRAYVEE</sequence>
<dbReference type="AlphaFoldDB" id="A0A2N5Y6Q0"/>
<evidence type="ECO:0000313" key="1">
    <source>
        <dbReference type="EMBL" id="PLW84039.1"/>
    </source>
</evidence>
<dbReference type="EMBL" id="PKLZ01000001">
    <property type="protein sequence ID" value="PLW84039.1"/>
    <property type="molecule type" value="Genomic_DNA"/>
</dbReference>
<dbReference type="RefSeq" id="WP_101519676.1">
    <property type="nucleotide sequence ID" value="NZ_PKLZ01000001.1"/>
</dbReference>
<comment type="caution">
    <text evidence="1">The sequence shown here is derived from an EMBL/GenBank/DDBJ whole genome shotgun (WGS) entry which is preliminary data.</text>
</comment>
<dbReference type="Proteomes" id="UP000234845">
    <property type="component" value="Unassembled WGS sequence"/>
</dbReference>
<name>A0A2N5Y6Q0_9GAMM</name>
<reference evidence="2" key="1">
    <citation type="submission" date="2017-11" db="EMBL/GenBank/DDBJ databases">
        <title>The draft genome sequence of Chromatocurvus sp. F02.</title>
        <authorList>
            <person name="Du Z.-J."/>
            <person name="Chang Y.-Q."/>
        </authorList>
    </citation>
    <scope>NUCLEOTIDE SEQUENCE [LARGE SCALE GENOMIC DNA]</scope>
    <source>
        <strain evidence="2">F02</strain>
    </source>
</reference>
<protein>
    <submittedName>
        <fullName evidence="1">Uncharacterized protein</fullName>
    </submittedName>
</protein>
<organism evidence="1 2">
    <name type="scientific">Kineobactrum sediminis</name>
    <dbReference type="NCBI Taxonomy" id="1905677"/>
    <lineage>
        <taxon>Bacteria</taxon>
        <taxon>Pseudomonadati</taxon>
        <taxon>Pseudomonadota</taxon>
        <taxon>Gammaproteobacteria</taxon>
        <taxon>Cellvibrionales</taxon>
        <taxon>Halieaceae</taxon>
        <taxon>Kineobactrum</taxon>
    </lineage>
</organism>
<dbReference type="Pfam" id="PF20311">
    <property type="entry name" value="DUF6607"/>
    <property type="match status" value="1"/>
</dbReference>
<accession>A0A2N5Y6Q0</accession>
<dbReference type="InterPro" id="IPR046715">
    <property type="entry name" value="DUF6607"/>
</dbReference>
<gene>
    <name evidence="1" type="ORF">CWI75_01420</name>
</gene>
<evidence type="ECO:0000313" key="2">
    <source>
        <dbReference type="Proteomes" id="UP000234845"/>
    </source>
</evidence>
<dbReference type="OrthoDB" id="8564954at2"/>
<proteinExistence type="predicted"/>